<dbReference type="Gene3D" id="1.20.1250.20">
    <property type="entry name" value="MFS general substrate transporter like domains"/>
    <property type="match status" value="1"/>
</dbReference>
<feature type="transmembrane region" description="Helical" evidence="9">
    <location>
        <begin position="68"/>
        <end position="91"/>
    </location>
</feature>
<dbReference type="PROSITE" id="PS50850">
    <property type="entry name" value="MFS"/>
    <property type="match status" value="1"/>
</dbReference>
<feature type="transmembrane region" description="Helical" evidence="9">
    <location>
        <begin position="422"/>
        <end position="439"/>
    </location>
</feature>
<evidence type="ECO:0000256" key="1">
    <source>
        <dbReference type="ARBA" id="ARBA00004141"/>
    </source>
</evidence>
<evidence type="ECO:0000256" key="6">
    <source>
        <dbReference type="ARBA" id="ARBA00023136"/>
    </source>
</evidence>
<dbReference type="OrthoDB" id="6133115at2759"/>
<feature type="transmembrane region" description="Helical" evidence="9">
    <location>
        <begin position="103"/>
        <end position="121"/>
    </location>
</feature>
<accession>A0A165JIU1</accession>
<keyword evidence="5 9" id="KW-1133">Transmembrane helix</keyword>
<dbReference type="FunFam" id="1.20.1250.20:FF:000117">
    <property type="entry name" value="MFS hexose transporter"/>
    <property type="match status" value="1"/>
</dbReference>
<keyword evidence="4 9" id="KW-0812">Transmembrane</keyword>
<name>A0A165JIU1_9BASI</name>
<dbReference type="Pfam" id="PF00083">
    <property type="entry name" value="Sugar_tr"/>
    <property type="match status" value="1"/>
</dbReference>
<feature type="transmembrane region" description="Helical" evidence="9">
    <location>
        <begin position="169"/>
        <end position="188"/>
    </location>
</feature>
<proteinExistence type="inferred from homology"/>
<gene>
    <name evidence="11" type="ORF">CALCODRAFT_329180</name>
</gene>
<dbReference type="PANTHER" id="PTHR48022:SF64">
    <property type="entry name" value="MAJOR FACILITATOR SUPERFAMILY (MFS) PROFILE DOMAIN-CONTAINING PROTEIN"/>
    <property type="match status" value="1"/>
</dbReference>
<dbReference type="InterPro" id="IPR020846">
    <property type="entry name" value="MFS_dom"/>
</dbReference>
<sequence length="530" mass="59118">MAGGAAVASSSNMAVELLHHEVWWKNPRRVKLNLWILLLLITSYSNGFDGSMMNGLQILVQWQASFNYPSGSMLGLLNAIQNVGSLCATPFAPYVSDGIGRKYAVLWGASLMIIGCIIQTASQTVGMFIGARFLLGFGLTFAANAAPMLVSEIAYPNQRAQLTSAYNSLWYSGSIVAAWTTFGTFTMSTTSWSWRIPSAIQALPSVLQLMFMWWCPESPRYLMRKGKEEEALRVLAYYHARGDEQDPLVQFEFNEIREAIELDQQLTKQVGWKDLFSTPGNRRRMRIFLALAFFSQWAGNGLVSYYLNKVLDGIGITNGTIQNLINGILQIWNLAIALIASSVVDRAGRRTLFLLSNCGTLVFFILQTICNARYTMTASSAAGNATIAFIFLFYGFYDLAYTPLIVSYTVEILPYQLRAKGFTLFNFMISLALIFNQYVNPVALDALGWKYYIVYDCFLGFQLVYIWLFLVETKNRTLEETAALFDGDKAVEALAERAAREAHLDTPAIAGRSSAEKLDKSGEIAMVEQV</sequence>
<dbReference type="AlphaFoldDB" id="A0A165JIU1"/>
<evidence type="ECO:0000256" key="3">
    <source>
        <dbReference type="ARBA" id="ARBA00022448"/>
    </source>
</evidence>
<reference evidence="11 12" key="1">
    <citation type="journal article" date="2016" name="Mol. Biol. Evol.">
        <title>Comparative Genomics of Early-Diverging Mushroom-Forming Fungi Provides Insights into the Origins of Lignocellulose Decay Capabilities.</title>
        <authorList>
            <person name="Nagy L.G."/>
            <person name="Riley R."/>
            <person name="Tritt A."/>
            <person name="Adam C."/>
            <person name="Daum C."/>
            <person name="Floudas D."/>
            <person name="Sun H."/>
            <person name="Yadav J.S."/>
            <person name="Pangilinan J."/>
            <person name="Larsson K.H."/>
            <person name="Matsuura K."/>
            <person name="Barry K."/>
            <person name="Labutti K."/>
            <person name="Kuo R."/>
            <person name="Ohm R.A."/>
            <person name="Bhattacharya S.S."/>
            <person name="Shirouzu T."/>
            <person name="Yoshinaga Y."/>
            <person name="Martin F.M."/>
            <person name="Grigoriev I.V."/>
            <person name="Hibbett D.S."/>
        </authorList>
    </citation>
    <scope>NUCLEOTIDE SEQUENCE [LARGE SCALE GENOMIC DNA]</scope>
    <source>
        <strain evidence="11 12">HHB12733</strain>
    </source>
</reference>
<feature type="domain" description="Major facilitator superfamily (MFS) profile" evidence="10">
    <location>
        <begin position="35"/>
        <end position="474"/>
    </location>
</feature>
<evidence type="ECO:0000313" key="12">
    <source>
        <dbReference type="Proteomes" id="UP000076842"/>
    </source>
</evidence>
<evidence type="ECO:0000313" key="11">
    <source>
        <dbReference type="EMBL" id="KZT61892.1"/>
    </source>
</evidence>
<organism evidence="11 12">
    <name type="scientific">Calocera cornea HHB12733</name>
    <dbReference type="NCBI Taxonomy" id="1353952"/>
    <lineage>
        <taxon>Eukaryota</taxon>
        <taxon>Fungi</taxon>
        <taxon>Dikarya</taxon>
        <taxon>Basidiomycota</taxon>
        <taxon>Agaricomycotina</taxon>
        <taxon>Dacrymycetes</taxon>
        <taxon>Dacrymycetales</taxon>
        <taxon>Dacrymycetaceae</taxon>
        <taxon>Calocera</taxon>
    </lineage>
</organism>
<dbReference type="SUPFAM" id="SSF103473">
    <property type="entry name" value="MFS general substrate transporter"/>
    <property type="match status" value="1"/>
</dbReference>
<dbReference type="InParanoid" id="A0A165JIU1"/>
<dbReference type="PANTHER" id="PTHR48022">
    <property type="entry name" value="PLASTIDIC GLUCOSE TRANSPORTER 4"/>
    <property type="match status" value="1"/>
</dbReference>
<dbReference type="InterPro" id="IPR003663">
    <property type="entry name" value="Sugar/inositol_transpt"/>
</dbReference>
<keyword evidence="6 9" id="KW-0472">Membrane</keyword>
<dbReference type="InterPro" id="IPR005828">
    <property type="entry name" value="MFS_sugar_transport-like"/>
</dbReference>
<dbReference type="InterPro" id="IPR050360">
    <property type="entry name" value="MFS_Sugar_Transporters"/>
</dbReference>
<feature type="transmembrane region" description="Helical" evidence="9">
    <location>
        <begin position="127"/>
        <end position="149"/>
    </location>
</feature>
<feature type="transmembrane region" description="Helical" evidence="9">
    <location>
        <begin position="327"/>
        <end position="344"/>
    </location>
</feature>
<dbReference type="NCBIfam" id="TIGR00879">
    <property type="entry name" value="SP"/>
    <property type="match status" value="1"/>
</dbReference>
<dbReference type="GO" id="GO:0016020">
    <property type="term" value="C:membrane"/>
    <property type="evidence" value="ECO:0007669"/>
    <property type="project" value="UniProtKB-SubCell"/>
</dbReference>
<comment type="similarity">
    <text evidence="2 8">Belongs to the major facilitator superfamily. Sugar transporter (TC 2.A.1.1) family.</text>
</comment>
<protein>
    <submittedName>
        <fullName evidence="11">Hexose transporter</fullName>
    </submittedName>
</protein>
<evidence type="ECO:0000256" key="8">
    <source>
        <dbReference type="RuleBase" id="RU003346"/>
    </source>
</evidence>
<feature type="transmembrane region" description="Helical" evidence="9">
    <location>
        <begin position="32"/>
        <end position="48"/>
    </location>
</feature>
<evidence type="ECO:0000256" key="7">
    <source>
        <dbReference type="ARBA" id="ARBA00049119"/>
    </source>
</evidence>
<evidence type="ECO:0000256" key="9">
    <source>
        <dbReference type="SAM" id="Phobius"/>
    </source>
</evidence>
<feature type="transmembrane region" description="Helical" evidence="9">
    <location>
        <begin position="351"/>
        <end position="374"/>
    </location>
</feature>
<dbReference type="InterPro" id="IPR036259">
    <property type="entry name" value="MFS_trans_sf"/>
</dbReference>
<feature type="transmembrane region" description="Helical" evidence="9">
    <location>
        <begin position="451"/>
        <end position="471"/>
    </location>
</feature>
<dbReference type="GO" id="GO:0005351">
    <property type="term" value="F:carbohydrate:proton symporter activity"/>
    <property type="evidence" value="ECO:0007669"/>
    <property type="project" value="TreeGrafter"/>
</dbReference>
<feature type="transmembrane region" description="Helical" evidence="9">
    <location>
        <begin position="287"/>
        <end position="307"/>
    </location>
</feature>
<feature type="transmembrane region" description="Helical" evidence="9">
    <location>
        <begin position="386"/>
        <end position="410"/>
    </location>
</feature>
<dbReference type="Proteomes" id="UP000076842">
    <property type="component" value="Unassembled WGS sequence"/>
</dbReference>
<keyword evidence="3 8" id="KW-0813">Transport</keyword>
<evidence type="ECO:0000256" key="2">
    <source>
        <dbReference type="ARBA" id="ARBA00010992"/>
    </source>
</evidence>
<evidence type="ECO:0000259" key="10">
    <source>
        <dbReference type="PROSITE" id="PS50850"/>
    </source>
</evidence>
<dbReference type="EMBL" id="KV423920">
    <property type="protein sequence ID" value="KZT61892.1"/>
    <property type="molecule type" value="Genomic_DNA"/>
</dbReference>
<feature type="transmembrane region" description="Helical" evidence="9">
    <location>
        <begin position="194"/>
        <end position="215"/>
    </location>
</feature>
<keyword evidence="12" id="KW-1185">Reference proteome</keyword>
<evidence type="ECO:0000256" key="5">
    <source>
        <dbReference type="ARBA" id="ARBA00022989"/>
    </source>
</evidence>
<comment type="subcellular location">
    <subcellularLocation>
        <location evidence="1">Membrane</location>
        <topology evidence="1">Multi-pass membrane protein</topology>
    </subcellularLocation>
</comment>
<evidence type="ECO:0000256" key="4">
    <source>
        <dbReference type="ARBA" id="ARBA00022692"/>
    </source>
</evidence>
<comment type="catalytic activity">
    <reaction evidence="7">
        <text>myo-inositol(out) + H(+)(out) = myo-inositol(in) + H(+)(in)</text>
        <dbReference type="Rhea" id="RHEA:60364"/>
        <dbReference type="ChEBI" id="CHEBI:15378"/>
        <dbReference type="ChEBI" id="CHEBI:17268"/>
    </reaction>
</comment>